<protein>
    <recommendedName>
        <fullName evidence="3">TIR domain-containing protein</fullName>
    </recommendedName>
</protein>
<dbReference type="OrthoDB" id="9978456at2759"/>
<comment type="caution">
    <text evidence="4">The sequence shown here is derived from an EMBL/GenBank/DDBJ whole genome shotgun (WGS) entry which is preliminary data.</text>
</comment>
<dbReference type="InterPro" id="IPR000157">
    <property type="entry name" value="TIR_dom"/>
</dbReference>
<dbReference type="PANTHER" id="PTHR46270">
    <property type="entry name" value="ARMADILLO-TYPE FOLD-RELATED"/>
    <property type="match status" value="1"/>
</dbReference>
<organism evidence="4 5">
    <name type="scientific">Rotaria magnacalcarata</name>
    <dbReference type="NCBI Taxonomy" id="392030"/>
    <lineage>
        <taxon>Eukaryota</taxon>
        <taxon>Metazoa</taxon>
        <taxon>Spiralia</taxon>
        <taxon>Gnathifera</taxon>
        <taxon>Rotifera</taxon>
        <taxon>Eurotatoria</taxon>
        <taxon>Bdelloidea</taxon>
        <taxon>Philodinida</taxon>
        <taxon>Philodinidae</taxon>
        <taxon>Rotaria</taxon>
    </lineage>
</organism>
<dbReference type="Pfam" id="PF13676">
    <property type="entry name" value="TIR_2"/>
    <property type="match status" value="1"/>
</dbReference>
<dbReference type="SUPFAM" id="SSF52200">
    <property type="entry name" value="Toll/Interleukin receptor TIR domain"/>
    <property type="match status" value="1"/>
</dbReference>
<accession>A0A815QHQ5</accession>
<reference evidence="4" key="1">
    <citation type="submission" date="2021-02" db="EMBL/GenBank/DDBJ databases">
        <authorList>
            <person name="Nowell W R."/>
        </authorList>
    </citation>
    <scope>NUCLEOTIDE SEQUENCE</scope>
</reference>
<dbReference type="InterPro" id="IPR035897">
    <property type="entry name" value="Toll_tir_struct_dom_sf"/>
</dbReference>
<keyword evidence="2" id="KW-1133">Transmembrane helix</keyword>
<keyword evidence="2" id="KW-0472">Membrane</keyword>
<sequence length="440" mass="50741">MDDCRRKASTNKFSFSSQEIRNTISGILNLEFSDGGKKEEKVPDHTKVNQALFSTSSRTEDERTNGTNTYKGFPTSKTKTQYNSFIYLATQGLSLLVSDSSDTRKTTAVSINTSKNLIRSTSRQPDQIVDEIIQLYSQDSIDRERTASTFRNIPTATTQQEKKRHIMISYNRSSRRVVQKIYNRLLENKYIVWMDKVNMGDDILVSMANAVENLYIVLLCINQHYYESHYCRLEAEYAAEKRIKFIPCLMEKSFRAESWLGIIKGSSLHVDFSSNAEFDESFNELIRLITNIEKQLCLNPRRTPTPCRSPDALRFIAISPSHAGSPPCAHRQFANRVESIIEQYKRTIGKEHHPMKHLKTHELLQLIEILRQPAPKKKSISSYCSYQSEGDSKMINADRQSLEKIFNRILDQNERLINIVLIMMGFFVLSVFFVQRNNTP</sequence>
<name>A0A815QHQ5_9BILA</name>
<dbReference type="Gene3D" id="3.40.50.10140">
    <property type="entry name" value="Toll/interleukin-1 receptor homology (TIR) domain"/>
    <property type="match status" value="1"/>
</dbReference>
<evidence type="ECO:0000313" key="4">
    <source>
        <dbReference type="EMBL" id="CAF1463423.1"/>
    </source>
</evidence>
<feature type="region of interest" description="Disordered" evidence="1">
    <location>
        <begin position="36"/>
        <end position="72"/>
    </location>
</feature>
<feature type="domain" description="TIR" evidence="3">
    <location>
        <begin position="166"/>
        <end position="286"/>
    </location>
</feature>
<evidence type="ECO:0000256" key="2">
    <source>
        <dbReference type="SAM" id="Phobius"/>
    </source>
</evidence>
<keyword evidence="2" id="KW-0812">Transmembrane</keyword>
<gene>
    <name evidence="4" type="ORF">KQP761_LOCUS12652</name>
</gene>
<dbReference type="GO" id="GO:0007165">
    <property type="term" value="P:signal transduction"/>
    <property type="evidence" value="ECO:0007669"/>
    <property type="project" value="InterPro"/>
</dbReference>
<evidence type="ECO:0000259" key="3">
    <source>
        <dbReference type="Pfam" id="PF13676"/>
    </source>
</evidence>
<evidence type="ECO:0000256" key="1">
    <source>
        <dbReference type="SAM" id="MobiDB-lite"/>
    </source>
</evidence>
<feature type="transmembrane region" description="Helical" evidence="2">
    <location>
        <begin position="416"/>
        <end position="434"/>
    </location>
</feature>
<dbReference type="EMBL" id="CAJNOW010005767">
    <property type="protein sequence ID" value="CAF1463423.1"/>
    <property type="molecule type" value="Genomic_DNA"/>
</dbReference>
<dbReference type="Proteomes" id="UP000663834">
    <property type="component" value="Unassembled WGS sequence"/>
</dbReference>
<dbReference type="PANTHER" id="PTHR46270:SF2">
    <property type="entry name" value="TIR DOMAIN-CONTAINING PROTEIN"/>
    <property type="match status" value="1"/>
</dbReference>
<dbReference type="AlphaFoldDB" id="A0A815QHQ5"/>
<evidence type="ECO:0000313" key="5">
    <source>
        <dbReference type="Proteomes" id="UP000663834"/>
    </source>
</evidence>
<feature type="compositionally biased region" description="Basic and acidic residues" evidence="1">
    <location>
        <begin position="36"/>
        <end position="47"/>
    </location>
</feature>
<feature type="compositionally biased region" description="Polar residues" evidence="1">
    <location>
        <begin position="48"/>
        <end position="57"/>
    </location>
</feature>
<proteinExistence type="predicted"/>